<comment type="caution">
    <text evidence="5">The sequence shown here is derived from an EMBL/GenBank/DDBJ whole genome shotgun (WGS) entry which is preliminary data.</text>
</comment>
<reference evidence="6" key="1">
    <citation type="journal article" date="2019" name="Int. J. Syst. Evol. Microbiol.">
        <title>The Global Catalogue of Microorganisms (GCM) 10K type strain sequencing project: providing services to taxonomists for standard genome sequencing and annotation.</title>
        <authorList>
            <consortium name="The Broad Institute Genomics Platform"/>
            <consortium name="The Broad Institute Genome Sequencing Center for Infectious Disease"/>
            <person name="Wu L."/>
            <person name="Ma J."/>
        </authorList>
    </citation>
    <scope>NUCLEOTIDE SEQUENCE [LARGE SCALE GENOMIC DNA]</scope>
    <source>
        <strain evidence="6">JCM 3369</strain>
    </source>
</reference>
<dbReference type="InterPro" id="IPR011206">
    <property type="entry name" value="Citrate_lyase_beta/mcl1/mcl2"/>
</dbReference>
<keyword evidence="6" id="KW-1185">Reference proteome</keyword>
<proteinExistence type="predicted"/>
<dbReference type="Proteomes" id="UP001596380">
    <property type="component" value="Unassembled WGS sequence"/>
</dbReference>
<sequence>MRSALYVPGDAPGKLAKAPRHDADELIIDLEDAVPLVRKDDARHVVASWLRERGTGGGPRLWVRINPGRLGEADVRAVALPGLTGLCVAKAENVSELAALDELLDDLEKERGLERLGVVPLLESAAAILAAPSLARAPRVVRLQMGEADLRADLGVEPGPDGRELLFARSQVVMASAAARIEAPIAPVSTDFRDLDSLRASTLALKRLGFQGRACIHPDQLPVVNAVFTPSAQEVARARDLVERYDAAIAAGTGVCLDERGRLVDEAVVRSARRLLAI</sequence>
<keyword evidence="5" id="KW-0456">Lyase</keyword>
<dbReference type="InterPro" id="IPR040442">
    <property type="entry name" value="Pyrv_kinase-like_dom_sf"/>
</dbReference>
<dbReference type="EMBL" id="JBHSXS010000002">
    <property type="protein sequence ID" value="MFC6879331.1"/>
    <property type="molecule type" value="Genomic_DNA"/>
</dbReference>
<dbReference type="GO" id="GO:0016829">
    <property type="term" value="F:lyase activity"/>
    <property type="evidence" value="ECO:0007669"/>
    <property type="project" value="UniProtKB-KW"/>
</dbReference>
<evidence type="ECO:0000259" key="4">
    <source>
        <dbReference type="Pfam" id="PF03328"/>
    </source>
</evidence>
<evidence type="ECO:0000256" key="1">
    <source>
        <dbReference type="ARBA" id="ARBA00001946"/>
    </source>
</evidence>
<evidence type="ECO:0000313" key="5">
    <source>
        <dbReference type="EMBL" id="MFC6879331.1"/>
    </source>
</evidence>
<accession>A0ABW2CC49</accession>
<dbReference type="PANTHER" id="PTHR32308">
    <property type="entry name" value="LYASE BETA SUBUNIT, PUTATIVE (AFU_ORTHOLOGUE AFUA_4G13030)-RELATED"/>
    <property type="match status" value="1"/>
</dbReference>
<evidence type="ECO:0000313" key="6">
    <source>
        <dbReference type="Proteomes" id="UP001596380"/>
    </source>
</evidence>
<dbReference type="Gene3D" id="3.20.20.60">
    <property type="entry name" value="Phosphoenolpyruvate-binding domains"/>
    <property type="match status" value="1"/>
</dbReference>
<evidence type="ECO:0000256" key="2">
    <source>
        <dbReference type="ARBA" id="ARBA00022723"/>
    </source>
</evidence>
<keyword evidence="2" id="KW-0479">Metal-binding</keyword>
<dbReference type="Pfam" id="PF03328">
    <property type="entry name" value="HpcH_HpaI"/>
    <property type="match status" value="1"/>
</dbReference>
<dbReference type="PIRSF" id="PIRSF015582">
    <property type="entry name" value="Cit_lyase_B"/>
    <property type="match status" value="1"/>
</dbReference>
<dbReference type="PANTHER" id="PTHR32308:SF0">
    <property type="entry name" value="HPCH_HPAI ALDOLASE_CITRATE LYASE DOMAIN-CONTAINING PROTEIN"/>
    <property type="match status" value="1"/>
</dbReference>
<name>A0ABW2CC49_9ACTN</name>
<organism evidence="5 6">
    <name type="scientific">Actinomadura yumaensis</name>
    <dbReference type="NCBI Taxonomy" id="111807"/>
    <lineage>
        <taxon>Bacteria</taxon>
        <taxon>Bacillati</taxon>
        <taxon>Actinomycetota</taxon>
        <taxon>Actinomycetes</taxon>
        <taxon>Streptosporangiales</taxon>
        <taxon>Thermomonosporaceae</taxon>
        <taxon>Actinomadura</taxon>
    </lineage>
</organism>
<dbReference type="InterPro" id="IPR015813">
    <property type="entry name" value="Pyrv/PenolPyrv_kinase-like_dom"/>
</dbReference>
<dbReference type="RefSeq" id="WP_160823973.1">
    <property type="nucleotide sequence ID" value="NZ_JBHSXS010000002.1"/>
</dbReference>
<comment type="cofactor">
    <cofactor evidence="1">
        <name>Mg(2+)</name>
        <dbReference type="ChEBI" id="CHEBI:18420"/>
    </cofactor>
</comment>
<protein>
    <submittedName>
        <fullName evidence="5">HpcH/HpaI aldolase/citrate lyase family protein</fullName>
    </submittedName>
</protein>
<evidence type="ECO:0000256" key="3">
    <source>
        <dbReference type="ARBA" id="ARBA00022842"/>
    </source>
</evidence>
<dbReference type="SUPFAM" id="SSF51621">
    <property type="entry name" value="Phosphoenolpyruvate/pyruvate domain"/>
    <property type="match status" value="1"/>
</dbReference>
<feature type="domain" description="HpcH/HpaI aldolase/citrate lyase" evidence="4">
    <location>
        <begin position="2"/>
        <end position="218"/>
    </location>
</feature>
<gene>
    <name evidence="5" type="ORF">ACFQKB_06080</name>
</gene>
<keyword evidence="3" id="KW-0460">Magnesium</keyword>
<dbReference type="InterPro" id="IPR005000">
    <property type="entry name" value="Aldolase/citrate-lyase_domain"/>
</dbReference>